<name>A0A8H5BD69_9AGAR</name>
<evidence type="ECO:0000313" key="2">
    <source>
        <dbReference type="EMBL" id="KAF5320868.1"/>
    </source>
</evidence>
<feature type="region of interest" description="Disordered" evidence="1">
    <location>
        <begin position="75"/>
        <end position="180"/>
    </location>
</feature>
<gene>
    <name evidence="2" type="ORF">D9619_001034</name>
</gene>
<evidence type="ECO:0000256" key="1">
    <source>
        <dbReference type="SAM" id="MobiDB-lite"/>
    </source>
</evidence>
<dbReference type="Proteomes" id="UP000567179">
    <property type="component" value="Unassembled WGS sequence"/>
</dbReference>
<dbReference type="Pfam" id="PF08432">
    <property type="entry name" value="Vfa1"/>
    <property type="match status" value="1"/>
</dbReference>
<dbReference type="InterPro" id="IPR013640">
    <property type="entry name" value="Vfa1"/>
</dbReference>
<protein>
    <recommendedName>
        <fullName evidence="4">DUF1742-domain-containing protein</fullName>
    </recommendedName>
</protein>
<dbReference type="GO" id="GO:0007034">
    <property type="term" value="P:vacuolar transport"/>
    <property type="evidence" value="ECO:0007669"/>
    <property type="project" value="TreeGrafter"/>
</dbReference>
<dbReference type="PANTHER" id="PTHR28218">
    <property type="entry name" value="VPS4-ASSOCIATED PROTEIN 1"/>
    <property type="match status" value="1"/>
</dbReference>
<accession>A0A8H5BD69</accession>
<dbReference type="PANTHER" id="PTHR28218:SF1">
    <property type="entry name" value="VPS4-ASSOCIATED PROTEIN 1"/>
    <property type="match status" value="1"/>
</dbReference>
<keyword evidence="3" id="KW-1185">Reference proteome</keyword>
<evidence type="ECO:0000313" key="3">
    <source>
        <dbReference type="Proteomes" id="UP000567179"/>
    </source>
</evidence>
<sequence>MSFANLYYKRATATAKPCYVCYKPTTTVLATINTVDFLYTCPTHLTDPGFATRASDPTASASTISAEEIARVKAEWEEKQKTKKEKEKEKEKAKDEDEEADKDKKDSESKGKDQKKDSLKSPSIPGSLSASPPPVTHERYILHRDFFSMRQTEHRKRRQTTQAKELAPRLPGAPKGGLGL</sequence>
<evidence type="ECO:0008006" key="4">
    <source>
        <dbReference type="Google" id="ProtNLM"/>
    </source>
</evidence>
<organism evidence="2 3">
    <name type="scientific">Psilocybe cf. subviscida</name>
    <dbReference type="NCBI Taxonomy" id="2480587"/>
    <lineage>
        <taxon>Eukaryota</taxon>
        <taxon>Fungi</taxon>
        <taxon>Dikarya</taxon>
        <taxon>Basidiomycota</taxon>
        <taxon>Agaricomycotina</taxon>
        <taxon>Agaricomycetes</taxon>
        <taxon>Agaricomycetidae</taxon>
        <taxon>Agaricales</taxon>
        <taxon>Agaricineae</taxon>
        <taxon>Strophariaceae</taxon>
        <taxon>Psilocybe</taxon>
    </lineage>
</organism>
<reference evidence="2 3" key="1">
    <citation type="journal article" date="2020" name="ISME J.">
        <title>Uncovering the hidden diversity of litter-decomposition mechanisms in mushroom-forming fungi.</title>
        <authorList>
            <person name="Floudas D."/>
            <person name="Bentzer J."/>
            <person name="Ahren D."/>
            <person name="Johansson T."/>
            <person name="Persson P."/>
            <person name="Tunlid A."/>
        </authorList>
    </citation>
    <scope>NUCLEOTIDE SEQUENCE [LARGE SCALE GENOMIC DNA]</scope>
    <source>
        <strain evidence="2 3">CBS 101986</strain>
    </source>
</reference>
<comment type="caution">
    <text evidence="2">The sequence shown here is derived from an EMBL/GenBank/DDBJ whole genome shotgun (WGS) entry which is preliminary data.</text>
</comment>
<dbReference type="OrthoDB" id="2158714at2759"/>
<proteinExistence type="predicted"/>
<dbReference type="GO" id="GO:0005768">
    <property type="term" value="C:endosome"/>
    <property type="evidence" value="ECO:0007669"/>
    <property type="project" value="TreeGrafter"/>
</dbReference>
<feature type="compositionally biased region" description="Basic and acidic residues" evidence="1">
    <location>
        <begin position="136"/>
        <end position="147"/>
    </location>
</feature>
<dbReference type="AlphaFoldDB" id="A0A8H5BD69"/>
<dbReference type="EMBL" id="JAACJJ010000028">
    <property type="protein sequence ID" value="KAF5320868.1"/>
    <property type="molecule type" value="Genomic_DNA"/>
</dbReference>
<feature type="compositionally biased region" description="Basic and acidic residues" evidence="1">
    <location>
        <begin position="75"/>
        <end position="119"/>
    </location>
</feature>
<feature type="compositionally biased region" description="Polar residues" evidence="1">
    <location>
        <begin position="120"/>
        <end position="130"/>
    </location>
</feature>